<proteinExistence type="predicted"/>
<dbReference type="EMBL" id="NBYO01000002">
    <property type="protein sequence ID" value="OXT00425.1"/>
    <property type="molecule type" value="Genomic_DNA"/>
</dbReference>
<evidence type="ECO:0000259" key="2">
    <source>
        <dbReference type="Pfam" id="PF10056"/>
    </source>
</evidence>
<feature type="region of interest" description="Disordered" evidence="1">
    <location>
        <begin position="108"/>
        <end position="135"/>
    </location>
</feature>
<feature type="domain" description="DUF2293" evidence="2">
    <location>
        <begin position="20"/>
        <end position="98"/>
    </location>
</feature>
<accession>A0A231UWW1</accession>
<protein>
    <recommendedName>
        <fullName evidence="2">DUF2293 domain-containing protein</fullName>
    </recommendedName>
</protein>
<name>A0A231UWW1_9HYPH</name>
<keyword evidence="4" id="KW-1185">Reference proteome</keyword>
<comment type="caution">
    <text evidence="3">The sequence shown here is derived from an EMBL/GenBank/DDBJ whole genome shotgun (WGS) entry which is preliminary data.</text>
</comment>
<evidence type="ECO:0000313" key="3">
    <source>
        <dbReference type="EMBL" id="OXT00425.1"/>
    </source>
</evidence>
<reference evidence="4" key="1">
    <citation type="journal article" date="2017" name="Int. J. Syst. Evol. Microbiol.">
        <title>Notoacmeibacter marinus gen. nov., sp. nov., isolated from the gut of a limpet and proposal of Notoacmeibacteraceae fam. nov. in the order Rhizobiales of the class Alphaproteobacteria.</title>
        <authorList>
            <person name="Huang Z."/>
            <person name="Guo F."/>
            <person name="Lai Q."/>
        </authorList>
    </citation>
    <scope>NUCLEOTIDE SEQUENCE [LARGE SCALE GENOMIC DNA]</scope>
    <source>
        <strain evidence="4">XMTR2A4</strain>
    </source>
</reference>
<dbReference type="InterPro" id="IPR018744">
    <property type="entry name" value="DUF2293"/>
</dbReference>
<dbReference type="AlphaFoldDB" id="A0A231UWW1"/>
<dbReference type="OrthoDB" id="1159372at2"/>
<gene>
    <name evidence="3" type="ORF">B7H23_09860</name>
</gene>
<organism evidence="3 4">
    <name type="scientific">Notoacmeibacter marinus</name>
    <dbReference type="NCBI Taxonomy" id="1876515"/>
    <lineage>
        <taxon>Bacteria</taxon>
        <taxon>Pseudomonadati</taxon>
        <taxon>Pseudomonadota</taxon>
        <taxon>Alphaproteobacteria</taxon>
        <taxon>Hyphomicrobiales</taxon>
        <taxon>Notoacmeibacteraceae</taxon>
        <taxon>Notoacmeibacter</taxon>
    </lineage>
</organism>
<evidence type="ECO:0000256" key="1">
    <source>
        <dbReference type="SAM" id="MobiDB-lite"/>
    </source>
</evidence>
<evidence type="ECO:0000313" key="4">
    <source>
        <dbReference type="Proteomes" id="UP000215405"/>
    </source>
</evidence>
<sequence length="135" mass="15462">MPGGRRLVARTGRQKALREALRLLVPAAPLADVETLYDEASRPHMRDLPVEAAAWLAALAHIRHQYTDYDALRDDGYDRESALHFIADDINEVLTRWRATRLLDPEALTEEDVFPSDTSPERRRKAKSSNRERDD</sequence>
<dbReference type="Proteomes" id="UP000215405">
    <property type="component" value="Unassembled WGS sequence"/>
</dbReference>
<dbReference type="Pfam" id="PF10056">
    <property type="entry name" value="DUF2293"/>
    <property type="match status" value="1"/>
</dbReference>